<organism evidence="2 3">
    <name type="scientific">Rhodovulum sulfidophilum</name>
    <name type="common">Rhodobacter sulfidophilus</name>
    <dbReference type="NCBI Taxonomy" id="35806"/>
    <lineage>
        <taxon>Bacteria</taxon>
        <taxon>Pseudomonadati</taxon>
        <taxon>Pseudomonadota</taxon>
        <taxon>Alphaproteobacteria</taxon>
        <taxon>Rhodobacterales</taxon>
        <taxon>Paracoccaceae</taxon>
        <taxon>Rhodovulum</taxon>
    </lineage>
</organism>
<dbReference type="Proteomes" id="UP000064912">
    <property type="component" value="Chromosome"/>
</dbReference>
<accession>A0A0D6B4G1</accession>
<name>A0A0D6B4G1_RHOSU</name>
<protein>
    <submittedName>
        <fullName evidence="2">Uncharacterized protein</fullName>
    </submittedName>
</protein>
<proteinExistence type="predicted"/>
<evidence type="ECO:0000313" key="2">
    <source>
        <dbReference type="EMBL" id="BAQ69609.1"/>
    </source>
</evidence>
<evidence type="ECO:0000313" key="3">
    <source>
        <dbReference type="Proteomes" id="UP000064912"/>
    </source>
</evidence>
<reference evidence="2 3" key="1">
    <citation type="submission" date="2015-02" db="EMBL/GenBank/DDBJ databases">
        <title>Genome sequene of Rhodovulum sulfidophilum DSM 2351.</title>
        <authorList>
            <person name="Nagao N."/>
        </authorList>
    </citation>
    <scope>NUCLEOTIDE SEQUENCE [LARGE SCALE GENOMIC DNA]</scope>
    <source>
        <strain evidence="2 3">DSM 2351</strain>
    </source>
</reference>
<dbReference type="EMBL" id="AP014800">
    <property type="protein sequence ID" value="BAQ69609.1"/>
    <property type="molecule type" value="Genomic_DNA"/>
</dbReference>
<dbReference type="AlphaFoldDB" id="A0A0D6B4G1"/>
<feature type="region of interest" description="Disordered" evidence="1">
    <location>
        <begin position="1"/>
        <end position="74"/>
    </location>
</feature>
<sequence>MPRILRPDTGDEGGTVLQKAPHVPGPVPGHRREVPPAGPCRPDRRSRMGDPGPALSRPPANWWQEGLRTGDPSA</sequence>
<dbReference type="KEGG" id="rsu:NHU_02458"/>
<evidence type="ECO:0000256" key="1">
    <source>
        <dbReference type="SAM" id="MobiDB-lite"/>
    </source>
</evidence>
<gene>
    <name evidence="2" type="ORF">NHU_02458</name>
</gene>
<dbReference type="PATRIC" id="fig|35806.4.peg.2535"/>